<comment type="function">
    <text evidence="10">Component of the PEX13-PEX14 docking complex, a translocon channel that specifically mediates the import of peroxisomal cargo proteins bound to PEX5 receptor. The PEX13-PEX14 docking complex forms a large import pore which can be opened to a diameter of about 9 nm. Mechanistically, PEX5 receptor along with cargo proteins associates with the PEX14 subunit of the PEX13-PEX14 docking complex in the cytosol, leading to the insertion of the receptor into the organelle membrane with the concomitant translocation of the cargo into the peroxisome matrix.</text>
</comment>
<evidence type="ECO:0000313" key="14">
    <source>
        <dbReference type="EMBL" id="BAM81180.1"/>
    </source>
</evidence>
<evidence type="ECO:0000256" key="2">
    <source>
        <dbReference type="ARBA" id="ARBA00022448"/>
    </source>
</evidence>
<dbReference type="Gramene" id="CMN043CT">
    <property type="protein sequence ID" value="CMN043CT"/>
    <property type="gene ID" value="CMN043C"/>
</dbReference>
<accession>M1V5S5</accession>
<keyword evidence="3 10" id="KW-0653">Protein transport</keyword>
<dbReference type="Gene3D" id="1.10.10.10">
    <property type="entry name" value="Winged helix-like DNA-binding domain superfamily/Winged helix DNA-binding domain"/>
    <property type="match status" value="1"/>
</dbReference>
<dbReference type="HOGENOM" id="CLU_1176881_0_0_1"/>
<reference evidence="14 15" key="2">
    <citation type="journal article" date="2007" name="BMC Biol.">
        <title>A 100%-complete sequence reveals unusually simple genomic features in the hot-spring red alga Cyanidioschyzon merolae.</title>
        <authorList>
            <person name="Nozaki H."/>
            <person name="Takano H."/>
            <person name="Misumi O."/>
            <person name="Terasawa K."/>
            <person name="Matsuzaki M."/>
            <person name="Maruyama S."/>
            <person name="Nishida K."/>
            <person name="Yagisawa F."/>
            <person name="Yoshida Y."/>
            <person name="Fujiwara T."/>
            <person name="Takio S."/>
            <person name="Tamura K."/>
            <person name="Chung S.J."/>
            <person name="Nakamura S."/>
            <person name="Kuroiwa H."/>
            <person name="Tanaka K."/>
            <person name="Sato N."/>
            <person name="Kuroiwa T."/>
        </authorList>
    </citation>
    <scope>NUCLEOTIDE SEQUENCE [LARGE SCALE GENOMIC DNA]</scope>
    <source>
        <strain evidence="14 15">10D</strain>
    </source>
</reference>
<dbReference type="AlphaFoldDB" id="M1V5S5"/>
<feature type="region of interest" description="Disordered" evidence="12">
    <location>
        <begin position="183"/>
        <end position="236"/>
    </location>
</feature>
<evidence type="ECO:0000256" key="12">
    <source>
        <dbReference type="SAM" id="MobiDB-lite"/>
    </source>
</evidence>
<name>M1V5S5_CYAM1</name>
<dbReference type="STRING" id="280699.M1V5S5"/>
<evidence type="ECO:0000256" key="11">
    <source>
        <dbReference type="SAM" id="Coils"/>
    </source>
</evidence>
<evidence type="ECO:0000256" key="4">
    <source>
        <dbReference type="ARBA" id="ARBA00023010"/>
    </source>
</evidence>
<evidence type="ECO:0000256" key="10">
    <source>
        <dbReference type="RuleBase" id="RU367032"/>
    </source>
</evidence>
<dbReference type="GO" id="GO:0005102">
    <property type="term" value="F:signaling receptor binding"/>
    <property type="evidence" value="ECO:0007669"/>
    <property type="project" value="TreeGrafter"/>
</dbReference>
<feature type="domain" description="Peroxisome membrane anchor protein Pex14p N-terminal" evidence="13">
    <location>
        <begin position="2"/>
        <end position="41"/>
    </location>
</feature>
<dbReference type="GO" id="GO:0005778">
    <property type="term" value="C:peroxisomal membrane"/>
    <property type="evidence" value="ECO:0007669"/>
    <property type="project" value="UniProtKB-SubCell"/>
</dbReference>
<dbReference type="GO" id="GO:1990429">
    <property type="term" value="C:peroxisomal importomer complex"/>
    <property type="evidence" value="ECO:0007669"/>
    <property type="project" value="TreeGrafter"/>
</dbReference>
<feature type="compositionally biased region" description="Polar residues" evidence="12">
    <location>
        <begin position="189"/>
        <end position="198"/>
    </location>
</feature>
<feature type="coiled-coil region" evidence="11">
    <location>
        <begin position="130"/>
        <end position="182"/>
    </location>
</feature>
<evidence type="ECO:0000256" key="8">
    <source>
        <dbReference type="ARBA" id="ARBA00029691"/>
    </source>
</evidence>
<dbReference type="InterPro" id="IPR006785">
    <property type="entry name" value="Pex14_N"/>
</dbReference>
<evidence type="ECO:0000256" key="5">
    <source>
        <dbReference type="ARBA" id="ARBA00023136"/>
    </source>
</evidence>
<keyword evidence="15" id="KW-1185">Reference proteome</keyword>
<evidence type="ECO:0000259" key="13">
    <source>
        <dbReference type="Pfam" id="PF04695"/>
    </source>
</evidence>
<evidence type="ECO:0000313" key="15">
    <source>
        <dbReference type="Proteomes" id="UP000007014"/>
    </source>
</evidence>
<dbReference type="PANTHER" id="PTHR23058:SF0">
    <property type="entry name" value="PEROXISOMAL MEMBRANE PROTEIN PEX14"/>
    <property type="match status" value="1"/>
</dbReference>
<dbReference type="PANTHER" id="PTHR23058">
    <property type="entry name" value="PEROXISOMAL MEMBRANE PROTEIN PEX14"/>
    <property type="match status" value="1"/>
</dbReference>
<dbReference type="OrthoDB" id="6085at2759"/>
<dbReference type="Proteomes" id="UP000007014">
    <property type="component" value="Chromosome 14"/>
</dbReference>
<comment type="similarity">
    <text evidence="1 10">Belongs to the peroxin-14 family.</text>
</comment>
<dbReference type="InterPro" id="IPR036388">
    <property type="entry name" value="WH-like_DNA-bd_sf"/>
</dbReference>
<sequence length="236" mass="26117">MREDWVQRAVEFLQNDVVKDPVQAAQFLRAKGYTEEELAEAWRRAGNKFGEESKPPPPLDLSLGNGYVPPAAVGVGVQSKRAVPGAWTWAWRLALTVGAISVLREFLRKYVVPAYFPQQNKAAKKPASEASVLRRELRQLRQSIEDLSATIRTMSDQAQQQWRDTQEQLRDLRTEVRQLRSAKPAVFSSAATESTSAGNGPATHGTQPVLGEAQTAAPNPWTLPDFDSIEPADLPT</sequence>
<dbReference type="EMBL" id="AP006496">
    <property type="protein sequence ID" value="BAM81180.1"/>
    <property type="molecule type" value="Genomic_DNA"/>
</dbReference>
<dbReference type="Pfam" id="PF04695">
    <property type="entry name" value="Pex14_N"/>
    <property type="match status" value="1"/>
</dbReference>
<keyword evidence="2 10" id="KW-0813">Transport</keyword>
<evidence type="ECO:0000256" key="3">
    <source>
        <dbReference type="ARBA" id="ARBA00022927"/>
    </source>
</evidence>
<proteinExistence type="inferred from homology"/>
<evidence type="ECO:0000256" key="9">
    <source>
        <dbReference type="ARBA" id="ARBA00046271"/>
    </source>
</evidence>
<keyword evidence="11" id="KW-0175">Coiled coil</keyword>
<comment type="subcellular location">
    <subcellularLocation>
        <location evidence="9 10">Peroxisome membrane</location>
    </subcellularLocation>
</comment>
<dbReference type="KEGG" id="cme:CYME_CMN043C"/>
<dbReference type="RefSeq" id="XP_005537216.1">
    <property type="nucleotide sequence ID" value="XM_005537159.1"/>
</dbReference>
<protein>
    <recommendedName>
        <fullName evidence="7 10">Peroxisomal membrane protein PEX14</fullName>
    </recommendedName>
    <alternativeName>
        <fullName evidence="8 10">Peroxin-14</fullName>
    </alternativeName>
</protein>
<reference evidence="14 15" key="1">
    <citation type="journal article" date="2004" name="Nature">
        <title>Genome sequence of the ultrasmall unicellular red alga Cyanidioschyzon merolae 10D.</title>
        <authorList>
            <person name="Matsuzaki M."/>
            <person name="Misumi O."/>
            <person name="Shin-i T."/>
            <person name="Maruyama S."/>
            <person name="Takahara M."/>
            <person name="Miyagishima S."/>
            <person name="Mori T."/>
            <person name="Nishida K."/>
            <person name="Yagisawa F."/>
            <person name="Nishida K."/>
            <person name="Yoshida Y."/>
            <person name="Nishimura Y."/>
            <person name="Nakao S."/>
            <person name="Kobayashi T."/>
            <person name="Momoyama Y."/>
            <person name="Higashiyama T."/>
            <person name="Minoda A."/>
            <person name="Sano M."/>
            <person name="Nomoto H."/>
            <person name="Oishi K."/>
            <person name="Hayashi H."/>
            <person name="Ohta F."/>
            <person name="Nishizaka S."/>
            <person name="Haga S."/>
            <person name="Miura S."/>
            <person name="Morishita T."/>
            <person name="Kabeya Y."/>
            <person name="Terasawa K."/>
            <person name="Suzuki Y."/>
            <person name="Ishii Y."/>
            <person name="Asakawa S."/>
            <person name="Takano H."/>
            <person name="Ohta N."/>
            <person name="Kuroiwa H."/>
            <person name="Tanaka K."/>
            <person name="Shimizu N."/>
            <person name="Sugano S."/>
            <person name="Sato N."/>
            <person name="Nozaki H."/>
            <person name="Ogasawara N."/>
            <person name="Kohara Y."/>
            <person name="Kuroiwa T."/>
        </authorList>
    </citation>
    <scope>NUCLEOTIDE SEQUENCE [LARGE SCALE GENOMIC DNA]</scope>
    <source>
        <strain evidence="14 15">10D</strain>
    </source>
</reference>
<evidence type="ECO:0000256" key="6">
    <source>
        <dbReference type="ARBA" id="ARBA00023140"/>
    </source>
</evidence>
<keyword evidence="6 10" id="KW-0576">Peroxisome</keyword>
<gene>
    <name evidence="14" type="ORF">CYME_CMN043C</name>
</gene>
<keyword evidence="4" id="KW-0811">Translocation</keyword>
<evidence type="ECO:0000256" key="7">
    <source>
        <dbReference type="ARBA" id="ARBA00029502"/>
    </source>
</evidence>
<organism evidence="14 15">
    <name type="scientific">Cyanidioschyzon merolae (strain NIES-3377 / 10D)</name>
    <name type="common">Unicellular red alga</name>
    <dbReference type="NCBI Taxonomy" id="280699"/>
    <lineage>
        <taxon>Eukaryota</taxon>
        <taxon>Rhodophyta</taxon>
        <taxon>Bangiophyceae</taxon>
        <taxon>Cyanidiales</taxon>
        <taxon>Cyanidiaceae</taxon>
        <taxon>Cyanidioschyzon</taxon>
    </lineage>
</organism>
<dbReference type="InterPro" id="IPR025655">
    <property type="entry name" value="PEX14"/>
</dbReference>
<evidence type="ECO:0000256" key="1">
    <source>
        <dbReference type="ARBA" id="ARBA00005443"/>
    </source>
</evidence>
<dbReference type="GeneID" id="16995269"/>
<keyword evidence="5 10" id="KW-0472">Membrane</keyword>
<dbReference type="GO" id="GO:0016560">
    <property type="term" value="P:protein import into peroxisome matrix, docking"/>
    <property type="evidence" value="ECO:0007669"/>
    <property type="project" value="UniProtKB-UniRule"/>
</dbReference>